<evidence type="ECO:0000313" key="2">
    <source>
        <dbReference type="EMBL" id="RDX45981.1"/>
    </source>
</evidence>
<dbReference type="Pfam" id="PF12937">
    <property type="entry name" value="F-box-like"/>
    <property type="match status" value="1"/>
</dbReference>
<dbReference type="EMBL" id="KZ857432">
    <property type="protein sequence ID" value="RDX45981.1"/>
    <property type="molecule type" value="Genomic_DNA"/>
</dbReference>
<dbReference type="InterPro" id="IPR001810">
    <property type="entry name" value="F-box_dom"/>
</dbReference>
<protein>
    <recommendedName>
        <fullName evidence="1">F-box domain-containing protein</fullName>
    </recommendedName>
</protein>
<sequence length="470" mass="53171">METCDSHGTSVVPIHRLPNEVLVEIMLISRPARIKFFDFDGTGEPFLWLPLTLVCRQWAELAYSTAKLWRTIHIGPNMRWVDLALACSDGSSPLDIYLPGLSVDGIQEKHTDALSLLLSHDMRQLMSVYLQHPKDSDNLHKEARAIPMRVASHLLSRLREIHCDGLLLPWDIELFSRLRSLTLINCRFDNPPTLASFTLRLDRTLSSLSRQTESKSGVMTEHLPYLRELYLRDDPSCVAAFLVHANFPKATQTSLTGDIHVHDYPDHITVPAPPLTSLLSPNCEVDNWHFLLCESRRLTLRLNARCTTTFEPDFSSCIQEIVSSFDLTATTSLNVRGIVKDTTLQAWQMLFARLPVLKKIKVKERGTHIGGFFDAFYLLHADVPAGAQVACPQLQHIVISGIRWGPAVMKEFEVCLRLRAKRGAPLASLKIEFAKPMYEDLGKVQARYAALLCHIVPGFKLKLKEPYPRH</sequence>
<proteinExistence type="predicted"/>
<dbReference type="SUPFAM" id="SSF52047">
    <property type="entry name" value="RNI-like"/>
    <property type="match status" value="1"/>
</dbReference>
<accession>A0A371D0A2</accession>
<feature type="domain" description="F-box" evidence="1">
    <location>
        <begin position="14"/>
        <end position="74"/>
    </location>
</feature>
<name>A0A371D0A2_9APHY</name>
<dbReference type="OrthoDB" id="2753006at2759"/>
<evidence type="ECO:0000259" key="1">
    <source>
        <dbReference type="Pfam" id="PF12937"/>
    </source>
</evidence>
<keyword evidence="3" id="KW-1185">Reference proteome</keyword>
<reference evidence="2 3" key="1">
    <citation type="journal article" date="2018" name="Biotechnol. Biofuels">
        <title>Integrative visual omics of the white-rot fungus Polyporus brumalis exposes the biotechnological potential of its oxidative enzymes for delignifying raw plant biomass.</title>
        <authorList>
            <person name="Miyauchi S."/>
            <person name="Rancon A."/>
            <person name="Drula E."/>
            <person name="Hage H."/>
            <person name="Chaduli D."/>
            <person name="Favel A."/>
            <person name="Grisel S."/>
            <person name="Henrissat B."/>
            <person name="Herpoel-Gimbert I."/>
            <person name="Ruiz-Duenas F.J."/>
            <person name="Chevret D."/>
            <person name="Hainaut M."/>
            <person name="Lin J."/>
            <person name="Wang M."/>
            <person name="Pangilinan J."/>
            <person name="Lipzen A."/>
            <person name="Lesage-Meessen L."/>
            <person name="Navarro D."/>
            <person name="Riley R."/>
            <person name="Grigoriev I.V."/>
            <person name="Zhou S."/>
            <person name="Raouche S."/>
            <person name="Rosso M.N."/>
        </authorList>
    </citation>
    <scope>NUCLEOTIDE SEQUENCE [LARGE SCALE GENOMIC DNA]</scope>
    <source>
        <strain evidence="2 3">BRFM 1820</strain>
    </source>
</reference>
<dbReference type="AlphaFoldDB" id="A0A371D0A2"/>
<gene>
    <name evidence="2" type="ORF">OH76DRAFT_1558796</name>
</gene>
<organism evidence="2 3">
    <name type="scientific">Lentinus brumalis</name>
    <dbReference type="NCBI Taxonomy" id="2498619"/>
    <lineage>
        <taxon>Eukaryota</taxon>
        <taxon>Fungi</taxon>
        <taxon>Dikarya</taxon>
        <taxon>Basidiomycota</taxon>
        <taxon>Agaricomycotina</taxon>
        <taxon>Agaricomycetes</taxon>
        <taxon>Polyporales</taxon>
        <taxon>Polyporaceae</taxon>
        <taxon>Lentinus</taxon>
    </lineage>
</organism>
<dbReference type="Proteomes" id="UP000256964">
    <property type="component" value="Unassembled WGS sequence"/>
</dbReference>
<evidence type="ECO:0000313" key="3">
    <source>
        <dbReference type="Proteomes" id="UP000256964"/>
    </source>
</evidence>